<dbReference type="Proteomes" id="UP000026961">
    <property type="component" value="Chromosome 3"/>
</dbReference>
<dbReference type="EnsemblPlants" id="OGLUM03G10830.1">
    <property type="protein sequence ID" value="OGLUM03G10830.1"/>
    <property type="gene ID" value="OGLUM03G10830"/>
</dbReference>
<evidence type="ECO:0000256" key="1">
    <source>
        <dbReference type="SAM" id="MobiDB-lite"/>
    </source>
</evidence>
<reference evidence="2" key="1">
    <citation type="submission" date="2015-04" db="UniProtKB">
        <authorList>
            <consortium name="EnsemblPlants"/>
        </authorList>
    </citation>
    <scope>IDENTIFICATION</scope>
</reference>
<dbReference type="HOGENOM" id="CLU_2871286_0_0_1"/>
<accession>A0A0D9Z4T4</accession>
<keyword evidence="3" id="KW-1185">Reference proteome</keyword>
<evidence type="ECO:0000313" key="3">
    <source>
        <dbReference type="Proteomes" id="UP000026961"/>
    </source>
</evidence>
<protein>
    <submittedName>
        <fullName evidence="2">Uncharacterized protein</fullName>
    </submittedName>
</protein>
<feature type="region of interest" description="Disordered" evidence="1">
    <location>
        <begin position="1"/>
        <end position="64"/>
    </location>
</feature>
<feature type="compositionally biased region" description="Basic and acidic residues" evidence="1">
    <location>
        <begin position="27"/>
        <end position="46"/>
    </location>
</feature>
<proteinExistence type="predicted"/>
<sequence>MTMRCTGGVGCRNAEGADADASDAAAGEERGEVGGEAHEDGAHEEDTGGEMEEGGEGGGRRDKR</sequence>
<evidence type="ECO:0000313" key="2">
    <source>
        <dbReference type="EnsemblPlants" id="OGLUM03G10830.1"/>
    </source>
</evidence>
<organism evidence="2">
    <name type="scientific">Oryza glumipatula</name>
    <dbReference type="NCBI Taxonomy" id="40148"/>
    <lineage>
        <taxon>Eukaryota</taxon>
        <taxon>Viridiplantae</taxon>
        <taxon>Streptophyta</taxon>
        <taxon>Embryophyta</taxon>
        <taxon>Tracheophyta</taxon>
        <taxon>Spermatophyta</taxon>
        <taxon>Magnoliopsida</taxon>
        <taxon>Liliopsida</taxon>
        <taxon>Poales</taxon>
        <taxon>Poaceae</taxon>
        <taxon>BOP clade</taxon>
        <taxon>Oryzoideae</taxon>
        <taxon>Oryzeae</taxon>
        <taxon>Oryzinae</taxon>
        <taxon>Oryza</taxon>
    </lineage>
</organism>
<dbReference type="Gramene" id="OGLUM03G10830.1">
    <property type="protein sequence ID" value="OGLUM03G10830.1"/>
    <property type="gene ID" value="OGLUM03G10830"/>
</dbReference>
<reference evidence="2" key="2">
    <citation type="submission" date="2018-05" db="EMBL/GenBank/DDBJ databases">
        <title>OgluRS3 (Oryza glumaepatula Reference Sequence Version 3).</title>
        <authorList>
            <person name="Zhang J."/>
            <person name="Kudrna D."/>
            <person name="Lee S."/>
            <person name="Talag J."/>
            <person name="Welchert J."/>
            <person name="Wing R.A."/>
        </authorList>
    </citation>
    <scope>NUCLEOTIDE SEQUENCE [LARGE SCALE GENOMIC DNA]</scope>
</reference>
<dbReference type="AlphaFoldDB" id="A0A0D9Z4T4"/>
<name>A0A0D9Z4T4_9ORYZ</name>